<keyword evidence="4" id="KW-1185">Reference proteome</keyword>
<accession>A0AAE9L3M2</accession>
<evidence type="ECO:0008006" key="6">
    <source>
        <dbReference type="Google" id="ProtNLM"/>
    </source>
</evidence>
<reference evidence="2 4" key="1">
    <citation type="submission" date="2019-05" db="EMBL/GenBank/DDBJ databases">
        <title>Whole genome sequence analysis of Cupriavidus campinensis S14E4C strain.</title>
        <authorList>
            <person name="Abbaszade G."/>
            <person name="Szabo A."/>
            <person name="Toumi M."/>
            <person name="Toth E."/>
        </authorList>
    </citation>
    <scope>NUCLEOTIDE SEQUENCE [LARGE SCALE GENOMIC DNA]</scope>
    <source>
        <strain evidence="2 4">S14E4C</strain>
    </source>
</reference>
<dbReference type="EMBL" id="VCIZ01000001">
    <property type="protein sequence ID" value="TSP14686.1"/>
    <property type="molecule type" value="Genomic_DNA"/>
</dbReference>
<evidence type="ECO:0000256" key="1">
    <source>
        <dbReference type="SAM" id="MobiDB-lite"/>
    </source>
</evidence>
<proteinExistence type="predicted"/>
<dbReference type="EMBL" id="CP097330">
    <property type="protein sequence ID" value="URF05235.1"/>
    <property type="molecule type" value="Genomic_DNA"/>
</dbReference>
<dbReference type="Proteomes" id="UP000318943">
    <property type="component" value="Unassembled WGS sequence"/>
</dbReference>
<dbReference type="Proteomes" id="UP001056132">
    <property type="component" value="Chromosome 1"/>
</dbReference>
<dbReference type="AlphaFoldDB" id="A0AAE9L3M2"/>
<protein>
    <recommendedName>
        <fullName evidence="6">Lipoprotein</fullName>
    </recommendedName>
</protein>
<evidence type="ECO:0000313" key="4">
    <source>
        <dbReference type="Proteomes" id="UP000318943"/>
    </source>
</evidence>
<dbReference type="KEGG" id="ccam:M5D45_05250"/>
<reference evidence="3" key="2">
    <citation type="journal article" date="2022" name="Microbiol. Resour. Announc.">
        <title>Genome Sequence of Cupriavidus campinensis Strain G5, a Member of a Bacterial Consortium Capable of Polyethylene Degradation.</title>
        <authorList>
            <person name="Schneider B."/>
            <person name="Pfeiffer F."/>
            <person name="Dyall-Smith M."/>
            <person name="Kunte H.J."/>
        </authorList>
    </citation>
    <scope>NUCLEOTIDE SEQUENCE</scope>
    <source>
        <strain evidence="3">G5</strain>
    </source>
</reference>
<feature type="region of interest" description="Disordered" evidence="1">
    <location>
        <begin position="42"/>
        <end position="65"/>
    </location>
</feature>
<sequence length="134" mass="14289">MQADHRPRPFCSRLGPAGAVAMLAVALLAGCASPVPRDINGSPATARLMPNGVPPAPITPEESQSLTQLNQQILRDQEAAIARQQQAEAWAYAYPNTSWSLYYGGWGGGRWGGGVGVSSPGYWGGGWGGYPYWW</sequence>
<dbReference type="PROSITE" id="PS51257">
    <property type="entry name" value="PROKAR_LIPOPROTEIN"/>
    <property type="match status" value="1"/>
</dbReference>
<reference evidence="3" key="3">
    <citation type="submission" date="2022-05" db="EMBL/GenBank/DDBJ databases">
        <authorList>
            <person name="Kunte H.-J."/>
        </authorList>
    </citation>
    <scope>NUCLEOTIDE SEQUENCE</scope>
    <source>
        <strain evidence="3">G5</strain>
    </source>
</reference>
<evidence type="ECO:0000313" key="3">
    <source>
        <dbReference type="EMBL" id="URF05235.1"/>
    </source>
</evidence>
<gene>
    <name evidence="2" type="ORF">FGG12_03360</name>
    <name evidence="3" type="ORF">M5D45_05250</name>
</gene>
<evidence type="ECO:0000313" key="5">
    <source>
        <dbReference type="Proteomes" id="UP001056132"/>
    </source>
</evidence>
<name>A0AAE9L3M2_9BURK</name>
<evidence type="ECO:0000313" key="2">
    <source>
        <dbReference type="EMBL" id="TSP14686.1"/>
    </source>
</evidence>
<organism evidence="3 5">
    <name type="scientific">Cupriavidus campinensis</name>
    <dbReference type="NCBI Taxonomy" id="151783"/>
    <lineage>
        <taxon>Bacteria</taxon>
        <taxon>Pseudomonadati</taxon>
        <taxon>Pseudomonadota</taxon>
        <taxon>Betaproteobacteria</taxon>
        <taxon>Burkholderiales</taxon>
        <taxon>Burkholderiaceae</taxon>
        <taxon>Cupriavidus</taxon>
    </lineage>
</organism>